<dbReference type="EMBL" id="JANPWB010000011">
    <property type="protein sequence ID" value="KAJ1131461.1"/>
    <property type="molecule type" value="Genomic_DNA"/>
</dbReference>
<name>A0AAV7PTG0_PLEWA</name>
<feature type="region of interest" description="Disordered" evidence="1">
    <location>
        <begin position="99"/>
        <end position="126"/>
    </location>
</feature>
<gene>
    <name evidence="2" type="ORF">NDU88_009798</name>
</gene>
<evidence type="ECO:0000313" key="2">
    <source>
        <dbReference type="EMBL" id="KAJ1131461.1"/>
    </source>
</evidence>
<organism evidence="2 3">
    <name type="scientific">Pleurodeles waltl</name>
    <name type="common">Iberian ribbed newt</name>
    <dbReference type="NCBI Taxonomy" id="8319"/>
    <lineage>
        <taxon>Eukaryota</taxon>
        <taxon>Metazoa</taxon>
        <taxon>Chordata</taxon>
        <taxon>Craniata</taxon>
        <taxon>Vertebrata</taxon>
        <taxon>Euteleostomi</taxon>
        <taxon>Amphibia</taxon>
        <taxon>Batrachia</taxon>
        <taxon>Caudata</taxon>
        <taxon>Salamandroidea</taxon>
        <taxon>Salamandridae</taxon>
        <taxon>Pleurodelinae</taxon>
        <taxon>Pleurodeles</taxon>
    </lineage>
</organism>
<sequence length="126" mass="13631">MVRLLSRTASARLRCGDNIPQKHRRWMLNFLRTSKALEKQRLRNGVSRRESSCSDEVGVGSLGNVTESEKGLCQALGSSDVDRCGAECVTNPTCEDAGWTLPAQASSHSPLPQIQPGERTGSGCSE</sequence>
<evidence type="ECO:0000313" key="3">
    <source>
        <dbReference type="Proteomes" id="UP001066276"/>
    </source>
</evidence>
<protein>
    <submittedName>
        <fullName evidence="2">Uncharacterized protein</fullName>
    </submittedName>
</protein>
<proteinExistence type="predicted"/>
<reference evidence="2" key="1">
    <citation type="journal article" date="2022" name="bioRxiv">
        <title>Sequencing and chromosome-scale assembly of the giantPleurodeles waltlgenome.</title>
        <authorList>
            <person name="Brown T."/>
            <person name="Elewa A."/>
            <person name="Iarovenko S."/>
            <person name="Subramanian E."/>
            <person name="Araus A.J."/>
            <person name="Petzold A."/>
            <person name="Susuki M."/>
            <person name="Suzuki K.-i.T."/>
            <person name="Hayashi T."/>
            <person name="Toyoda A."/>
            <person name="Oliveira C."/>
            <person name="Osipova E."/>
            <person name="Leigh N.D."/>
            <person name="Simon A."/>
            <person name="Yun M.H."/>
        </authorList>
    </citation>
    <scope>NUCLEOTIDE SEQUENCE</scope>
    <source>
        <strain evidence="2">20211129_DDA</strain>
        <tissue evidence="2">Liver</tissue>
    </source>
</reference>
<dbReference type="AlphaFoldDB" id="A0AAV7PTG0"/>
<feature type="compositionally biased region" description="Polar residues" evidence="1">
    <location>
        <begin position="103"/>
        <end position="112"/>
    </location>
</feature>
<dbReference type="Proteomes" id="UP001066276">
    <property type="component" value="Chromosome 7"/>
</dbReference>
<comment type="caution">
    <text evidence="2">The sequence shown here is derived from an EMBL/GenBank/DDBJ whole genome shotgun (WGS) entry which is preliminary data.</text>
</comment>
<accession>A0AAV7PTG0</accession>
<keyword evidence="3" id="KW-1185">Reference proteome</keyword>
<evidence type="ECO:0000256" key="1">
    <source>
        <dbReference type="SAM" id="MobiDB-lite"/>
    </source>
</evidence>